<protein>
    <submittedName>
        <fullName evidence="3">Uncharacterized protein</fullName>
    </submittedName>
</protein>
<comment type="caution">
    <text evidence="3">The sequence shown here is derived from an EMBL/GenBank/DDBJ whole genome shotgun (WGS) entry which is preliminary data.</text>
</comment>
<sequence length="185" mass="20117">MEIKLVQETARVSAAEDRLAAEIETRASLEERIQSLQCRYELVLGDTLPPLSTHTTSRMDRDQPSPINSENLSINLAHEEAQVPLPTNNSVPPHTQRLSAPTQNTPPPQVSGSSPGLALSQNLAADPSFPSPASSPVLIPPVLAPHTELRIKEVKCEMFTGKDKYPGLGGGFDLFMRKFEQAILS</sequence>
<evidence type="ECO:0000313" key="3">
    <source>
        <dbReference type="EMBL" id="CAI5734515.1"/>
    </source>
</evidence>
<gene>
    <name evidence="3" type="ORF">PFR002_LOCUS7507</name>
</gene>
<name>A0AAV0UGB5_9STRA</name>
<organism evidence="3 4">
    <name type="scientific">Peronospora farinosa</name>
    <dbReference type="NCBI Taxonomy" id="134698"/>
    <lineage>
        <taxon>Eukaryota</taxon>
        <taxon>Sar</taxon>
        <taxon>Stramenopiles</taxon>
        <taxon>Oomycota</taxon>
        <taxon>Peronosporomycetes</taxon>
        <taxon>Peronosporales</taxon>
        <taxon>Peronosporaceae</taxon>
        <taxon>Peronospora</taxon>
    </lineage>
</organism>
<evidence type="ECO:0000313" key="4">
    <source>
        <dbReference type="Proteomes" id="UP001159659"/>
    </source>
</evidence>
<feature type="region of interest" description="Disordered" evidence="2">
    <location>
        <begin position="84"/>
        <end position="132"/>
    </location>
</feature>
<accession>A0AAV0UGB5</accession>
<dbReference type="AlphaFoldDB" id="A0AAV0UGB5"/>
<reference evidence="3" key="1">
    <citation type="submission" date="2022-12" db="EMBL/GenBank/DDBJ databases">
        <authorList>
            <person name="Webb A."/>
        </authorList>
    </citation>
    <scope>NUCLEOTIDE SEQUENCE</scope>
    <source>
        <strain evidence="3">Pf2</strain>
    </source>
</reference>
<evidence type="ECO:0000256" key="2">
    <source>
        <dbReference type="SAM" id="MobiDB-lite"/>
    </source>
</evidence>
<evidence type="ECO:0000256" key="1">
    <source>
        <dbReference type="SAM" id="Coils"/>
    </source>
</evidence>
<feature type="compositionally biased region" description="Polar residues" evidence="2">
    <location>
        <begin position="110"/>
        <end position="123"/>
    </location>
</feature>
<feature type="coiled-coil region" evidence="1">
    <location>
        <begin position="12"/>
        <end position="39"/>
    </location>
</feature>
<dbReference type="EMBL" id="CANTFK010000961">
    <property type="protein sequence ID" value="CAI5734515.1"/>
    <property type="molecule type" value="Genomic_DNA"/>
</dbReference>
<proteinExistence type="predicted"/>
<dbReference type="Proteomes" id="UP001159659">
    <property type="component" value="Unassembled WGS sequence"/>
</dbReference>
<keyword evidence="1" id="KW-0175">Coiled coil</keyword>
<feature type="region of interest" description="Disordered" evidence="2">
    <location>
        <begin position="47"/>
        <end position="69"/>
    </location>
</feature>
<feature type="compositionally biased region" description="Polar residues" evidence="2">
    <location>
        <begin position="85"/>
        <end position="103"/>
    </location>
</feature>